<keyword evidence="5" id="KW-0441">Lipid A biosynthesis</keyword>
<comment type="caution">
    <text evidence="11">The sequence shown here is derived from an EMBL/GenBank/DDBJ whole genome shotgun (WGS) entry which is preliminary data.</text>
</comment>
<dbReference type="SUPFAM" id="SSF53756">
    <property type="entry name" value="UDP-Glycosyltransferase/glycogen phosphorylase"/>
    <property type="match status" value="1"/>
</dbReference>
<keyword evidence="8" id="KW-0443">Lipid metabolism</keyword>
<comment type="function">
    <text evidence="1">Condensation of UDP-2,3-diacylglucosamine and 2,3-diacylglucosamine-1-phosphate to form lipid A disaccharide, a precursor of lipid A, a phosphorylated glycolipid that anchors the lipopolysaccharide to the outer membrane of the cell.</text>
</comment>
<reference evidence="11 12" key="1">
    <citation type="submission" date="2014-08" db="EMBL/GenBank/DDBJ databases">
        <title>Porphyromonas canoris strain:OH2762 Genome sequencing.</title>
        <authorList>
            <person name="Wallis C."/>
            <person name="Deusch O."/>
            <person name="O'Flynn C."/>
            <person name="Davis I."/>
            <person name="Jospin G."/>
            <person name="Darling A.E."/>
            <person name="Coil D.A."/>
            <person name="Alexiev A."/>
            <person name="Horsfall A."/>
            <person name="Kirkwood N."/>
            <person name="Harris S."/>
            <person name="Eisen J.A."/>
        </authorList>
    </citation>
    <scope>NUCLEOTIDE SEQUENCE [LARGE SCALE GENOMIC DNA]</scope>
    <source>
        <strain evidence="12">COT-108 OH2762</strain>
    </source>
</reference>
<proteinExistence type="predicted"/>
<evidence type="ECO:0000256" key="2">
    <source>
        <dbReference type="ARBA" id="ARBA00012687"/>
    </source>
</evidence>
<evidence type="ECO:0000313" key="11">
    <source>
        <dbReference type="EMBL" id="KGN91779.1"/>
    </source>
</evidence>
<keyword evidence="7" id="KW-0808">Transferase</keyword>
<gene>
    <name evidence="11" type="ORF">HQ43_06720</name>
</gene>
<keyword evidence="4" id="KW-0444">Lipid biosynthesis</keyword>
<dbReference type="Proteomes" id="UP000030101">
    <property type="component" value="Unassembled WGS sequence"/>
</dbReference>
<dbReference type="EMBL" id="JQZV01000013">
    <property type="protein sequence ID" value="KGN91779.1"/>
    <property type="molecule type" value="Genomic_DNA"/>
</dbReference>
<evidence type="ECO:0000313" key="12">
    <source>
        <dbReference type="Proteomes" id="UP000030101"/>
    </source>
</evidence>
<name>A0ABR4XJA1_9PORP</name>
<keyword evidence="12" id="KW-1185">Reference proteome</keyword>
<evidence type="ECO:0000256" key="5">
    <source>
        <dbReference type="ARBA" id="ARBA00022556"/>
    </source>
</evidence>
<evidence type="ECO:0000256" key="9">
    <source>
        <dbReference type="ARBA" id="ARBA00048975"/>
    </source>
</evidence>
<dbReference type="PANTHER" id="PTHR30372">
    <property type="entry name" value="LIPID-A-DISACCHARIDE SYNTHASE"/>
    <property type="match status" value="1"/>
</dbReference>
<evidence type="ECO:0000256" key="6">
    <source>
        <dbReference type="ARBA" id="ARBA00022676"/>
    </source>
</evidence>
<protein>
    <recommendedName>
        <fullName evidence="3 10">Lipid-A-disaccharide synthase</fullName>
        <ecNumber evidence="2 10">2.4.1.182</ecNumber>
    </recommendedName>
</protein>
<evidence type="ECO:0000256" key="7">
    <source>
        <dbReference type="ARBA" id="ARBA00022679"/>
    </source>
</evidence>
<accession>A0ABR4XJA1</accession>
<dbReference type="Pfam" id="PF02684">
    <property type="entry name" value="LpxB"/>
    <property type="match status" value="1"/>
</dbReference>
<evidence type="ECO:0000256" key="10">
    <source>
        <dbReference type="NCBIfam" id="TIGR00215"/>
    </source>
</evidence>
<dbReference type="NCBIfam" id="TIGR00215">
    <property type="entry name" value="lpxB"/>
    <property type="match status" value="1"/>
</dbReference>
<keyword evidence="6" id="KW-0328">Glycosyltransferase</keyword>
<sequence>MKYFIIAGEASGDTHAADLVRAIKKRDGNASFAFVGGEALSEATGEAPIVHYSGMAFMGVWEVLKHLGTIRKYAKKVQRTLLEFSPDVVIPVDYPGFNFRYILPFVKEQLPSARLYYYISPKVWAWKKKRIAKLRIQTDKVLCILPFEVDFFKKHDLHQVVYVGNPTLAGVKRFLQEKTHLNGKNIHPEERDTINRKPVCAILCGSRTAEIRANLPVMIRAAEEVEGGCHIIIAGAPGQKEDLYASIPEAKGYPVLFGHTFDILSRSHVAMVTSGTATLETCLLGTPQVVCYAHGAGYLANFVFKRFFSVPFISLVNLIAYRPVVQELFGGKFTVKRVKEEIEKILKNKSYTHAMLTGYENVSERLGESDASERAAEEICKRD</sequence>
<evidence type="ECO:0000256" key="4">
    <source>
        <dbReference type="ARBA" id="ARBA00022516"/>
    </source>
</evidence>
<evidence type="ECO:0000256" key="3">
    <source>
        <dbReference type="ARBA" id="ARBA00020902"/>
    </source>
</evidence>
<dbReference type="InterPro" id="IPR003835">
    <property type="entry name" value="Glyco_trans_19"/>
</dbReference>
<dbReference type="EC" id="2.4.1.182" evidence="2 10"/>
<dbReference type="RefSeq" id="WP_036791255.1">
    <property type="nucleotide sequence ID" value="NZ_JQZV01000013.1"/>
</dbReference>
<evidence type="ECO:0000256" key="8">
    <source>
        <dbReference type="ARBA" id="ARBA00023098"/>
    </source>
</evidence>
<dbReference type="PANTHER" id="PTHR30372:SF4">
    <property type="entry name" value="LIPID-A-DISACCHARIDE SYNTHASE, MITOCHONDRIAL-RELATED"/>
    <property type="match status" value="1"/>
</dbReference>
<evidence type="ECO:0000256" key="1">
    <source>
        <dbReference type="ARBA" id="ARBA00002056"/>
    </source>
</evidence>
<organism evidence="11 12">
    <name type="scientific">Porphyromonas canoris</name>
    <dbReference type="NCBI Taxonomy" id="36875"/>
    <lineage>
        <taxon>Bacteria</taxon>
        <taxon>Pseudomonadati</taxon>
        <taxon>Bacteroidota</taxon>
        <taxon>Bacteroidia</taxon>
        <taxon>Bacteroidales</taxon>
        <taxon>Porphyromonadaceae</taxon>
        <taxon>Porphyromonas</taxon>
    </lineage>
</organism>
<comment type="catalytic activity">
    <reaction evidence="9">
        <text>a lipid X + a UDP-2-N,3-O-bis[(3R)-3-hydroxyacyl]-alpha-D-glucosamine = a lipid A disaccharide + UDP + H(+)</text>
        <dbReference type="Rhea" id="RHEA:67828"/>
        <dbReference type="ChEBI" id="CHEBI:15378"/>
        <dbReference type="ChEBI" id="CHEBI:58223"/>
        <dbReference type="ChEBI" id="CHEBI:137748"/>
        <dbReference type="ChEBI" id="CHEBI:176338"/>
        <dbReference type="ChEBI" id="CHEBI:176343"/>
        <dbReference type="EC" id="2.4.1.182"/>
    </reaction>
</comment>